<sequence length="282" mass="32392">MDSMVVRHVWYKPAGVMLVTLLLLLSGCERDQPKPDPKQQHIDSMMAILTQVQQNLGRIQQKEAVVEKLSSDIEKQDQKDVQQIGKDIYSSIRFIDSTLSASKTLIEKLEAENKSSQYHVASVDRLVNEMKTTINDKDAEVGRLKGQVQKLSKEVSELQTTVDVLDDFIQEQSEQLYTAYYIAGSFNELVEKGILVRINPLERFFGNEYRLAQDFDVKQFRKIDISETRDLFFNKPLKNLKIVTPHTRGSYELAGGNTSSMLLIRNENEFWKKSRCLVLVIE</sequence>
<dbReference type="RefSeq" id="WP_011745369.1">
    <property type="nucleotide sequence ID" value="NC_008639.1"/>
</dbReference>
<accession>A1BGN0</accession>
<organism evidence="2 3">
    <name type="scientific">Chlorobium phaeobacteroides (strain DSM 266 / SMG 266 / 2430)</name>
    <dbReference type="NCBI Taxonomy" id="290317"/>
    <lineage>
        <taxon>Bacteria</taxon>
        <taxon>Pseudomonadati</taxon>
        <taxon>Chlorobiota</taxon>
        <taxon>Chlorobiia</taxon>
        <taxon>Chlorobiales</taxon>
        <taxon>Chlorobiaceae</taxon>
        <taxon>Chlorobium/Pelodictyon group</taxon>
        <taxon>Chlorobium</taxon>
    </lineage>
</organism>
<evidence type="ECO:0000313" key="2">
    <source>
        <dbReference type="EMBL" id="ABL65557.1"/>
    </source>
</evidence>
<dbReference type="HOGENOM" id="CLU_978958_0_0_10"/>
<dbReference type="Proteomes" id="UP000008701">
    <property type="component" value="Chromosome"/>
</dbReference>
<evidence type="ECO:0008006" key="4">
    <source>
        <dbReference type="Google" id="ProtNLM"/>
    </source>
</evidence>
<feature type="coiled-coil region" evidence="1">
    <location>
        <begin position="134"/>
        <end position="161"/>
    </location>
</feature>
<keyword evidence="3" id="KW-1185">Reference proteome</keyword>
<proteinExistence type="predicted"/>
<dbReference type="OrthoDB" id="597123at2"/>
<keyword evidence="1" id="KW-0175">Coiled coil</keyword>
<name>A1BGN0_CHLPD</name>
<reference evidence="2 3" key="1">
    <citation type="submission" date="2006-12" db="EMBL/GenBank/DDBJ databases">
        <title>Complete sequence of Chlorobium phaeobacteroides DSM 266.</title>
        <authorList>
            <consortium name="US DOE Joint Genome Institute"/>
            <person name="Copeland A."/>
            <person name="Lucas S."/>
            <person name="Lapidus A."/>
            <person name="Barry K."/>
            <person name="Detter J.C."/>
            <person name="Glavina del Rio T."/>
            <person name="Hammon N."/>
            <person name="Israni S."/>
            <person name="Pitluck S."/>
            <person name="Goltsman E."/>
            <person name="Schmutz J."/>
            <person name="Larimer F."/>
            <person name="Land M."/>
            <person name="Hauser L."/>
            <person name="Mikhailova N."/>
            <person name="Li T."/>
            <person name="Overmann J."/>
            <person name="Bryant D.A."/>
            <person name="Richardson P."/>
        </authorList>
    </citation>
    <scope>NUCLEOTIDE SEQUENCE [LARGE SCALE GENOMIC DNA]</scope>
    <source>
        <strain evidence="2 3">DSM 266</strain>
    </source>
</reference>
<evidence type="ECO:0000313" key="3">
    <source>
        <dbReference type="Proteomes" id="UP000008701"/>
    </source>
</evidence>
<dbReference type="Pfam" id="PF10046">
    <property type="entry name" value="BLOC1_2"/>
    <property type="match status" value="1"/>
</dbReference>
<dbReference type="AlphaFoldDB" id="A1BGN0"/>
<gene>
    <name evidence="2" type="ordered locus">Cpha266_1535</name>
</gene>
<dbReference type="EMBL" id="CP000492">
    <property type="protein sequence ID" value="ABL65557.1"/>
    <property type="molecule type" value="Genomic_DNA"/>
</dbReference>
<dbReference type="STRING" id="290317.Cpha266_1535"/>
<dbReference type="KEGG" id="cph:Cpha266_1535"/>
<dbReference type="InterPro" id="IPR019269">
    <property type="entry name" value="BLOC1_su2"/>
</dbReference>
<protein>
    <recommendedName>
        <fullName evidence="4">Lipoprotein</fullName>
    </recommendedName>
</protein>
<dbReference type="PROSITE" id="PS51257">
    <property type="entry name" value="PROKAR_LIPOPROTEIN"/>
    <property type="match status" value="1"/>
</dbReference>
<dbReference type="eggNOG" id="COG1196">
    <property type="taxonomic scope" value="Bacteria"/>
</dbReference>
<evidence type="ECO:0000256" key="1">
    <source>
        <dbReference type="SAM" id="Coils"/>
    </source>
</evidence>